<evidence type="ECO:0000256" key="2">
    <source>
        <dbReference type="SAM" id="Phobius"/>
    </source>
</evidence>
<dbReference type="GO" id="GO:0006364">
    <property type="term" value="P:rRNA processing"/>
    <property type="evidence" value="ECO:0007669"/>
    <property type="project" value="InterPro"/>
</dbReference>
<feature type="compositionally biased region" description="Basic residues" evidence="1">
    <location>
        <begin position="1"/>
        <end position="11"/>
    </location>
</feature>
<keyword evidence="2" id="KW-0812">Transmembrane</keyword>
<protein>
    <recommendedName>
        <fullName evidence="3">Brix domain-containing protein</fullName>
    </recommendedName>
</protein>
<comment type="caution">
    <text evidence="4">The sequence shown here is derived from an EMBL/GenBank/DDBJ whole genome shotgun (WGS) entry which is preliminary data.</text>
</comment>
<dbReference type="GO" id="GO:0000027">
    <property type="term" value="P:ribosomal large subunit assembly"/>
    <property type="evidence" value="ECO:0007669"/>
    <property type="project" value="TreeGrafter"/>
</dbReference>
<dbReference type="GO" id="GO:0019843">
    <property type="term" value="F:rRNA binding"/>
    <property type="evidence" value="ECO:0007669"/>
    <property type="project" value="InterPro"/>
</dbReference>
<dbReference type="InterPro" id="IPR045112">
    <property type="entry name" value="PPAN-like"/>
</dbReference>
<organism evidence="4 5">
    <name type="scientific">Cronartium quercuum f. sp. fusiforme G11</name>
    <dbReference type="NCBI Taxonomy" id="708437"/>
    <lineage>
        <taxon>Eukaryota</taxon>
        <taxon>Fungi</taxon>
        <taxon>Dikarya</taxon>
        <taxon>Basidiomycota</taxon>
        <taxon>Pucciniomycotina</taxon>
        <taxon>Pucciniomycetes</taxon>
        <taxon>Pucciniales</taxon>
        <taxon>Coleosporiaceae</taxon>
        <taxon>Cronartium</taxon>
    </lineage>
</organism>
<feature type="region of interest" description="Disordered" evidence="1">
    <location>
        <begin position="1"/>
        <end position="23"/>
    </location>
</feature>
<dbReference type="EMBL" id="MU167246">
    <property type="protein sequence ID" value="KAG0147560.1"/>
    <property type="molecule type" value="Genomic_DNA"/>
</dbReference>
<feature type="compositionally biased region" description="Acidic residues" evidence="1">
    <location>
        <begin position="307"/>
        <end position="317"/>
    </location>
</feature>
<keyword evidence="5" id="KW-1185">Reference proteome</keyword>
<evidence type="ECO:0000313" key="4">
    <source>
        <dbReference type="EMBL" id="KAG0147560.1"/>
    </source>
</evidence>
<gene>
    <name evidence="4" type="ORF">CROQUDRAFT_458825</name>
</gene>
<dbReference type="OrthoDB" id="10261452at2759"/>
<evidence type="ECO:0000256" key="1">
    <source>
        <dbReference type="SAM" id="MobiDB-lite"/>
    </source>
</evidence>
<name>A0A9P6NQ66_9BASI</name>
<feature type="transmembrane region" description="Helical" evidence="2">
    <location>
        <begin position="82"/>
        <end position="101"/>
    </location>
</feature>
<dbReference type="PANTHER" id="PTHR12661">
    <property type="entry name" value="PETER PAN-RELATED"/>
    <property type="match status" value="1"/>
</dbReference>
<dbReference type="GO" id="GO:0030687">
    <property type="term" value="C:preribosome, large subunit precursor"/>
    <property type="evidence" value="ECO:0007669"/>
    <property type="project" value="TreeGrafter"/>
</dbReference>
<sequence length="397" mass="44528">MAKRKKTRTHKLQPPSKVSQAPKSFVIKSTRAHHGQSSANGPTRGGYNCTSLNLLVKDFRKVMEPNTASHLKERKSNRFKDFLAMAGPLGVTHMIVFSQSLPSKIMNSTKDEEIISSINMKIYKLPRGPTLSFKVLRYSLMIDILNCDKNPRSPGQEFKTEPLLIMNNFNPPPSAPIEETNQLNLLTTTFRNLFPQIKIHEIQLVQTRRIVLLSYNPVTKTIDFRHYLITVKPVGVSKKIRTLMEGALVNNRSNESETQKSKKKLRKILDLSCVEDVSEYVLGKTKLKGPGSSASTAAFTAARSEETVTDVGDESDYDGISSGGEDESENETNQRRIELPQNYLGKGNIKNSKKSVKLKEIGPRLELGLVKIEQGLGNGDVLFHEFSLSFPVYYILF</sequence>
<dbReference type="Pfam" id="PF04427">
    <property type="entry name" value="Brix"/>
    <property type="match status" value="1"/>
</dbReference>
<keyword evidence="2" id="KW-1133">Transmembrane helix</keyword>
<proteinExistence type="predicted"/>
<dbReference type="PANTHER" id="PTHR12661:SF5">
    <property type="entry name" value="SUPPRESSOR OF SWI4 1 HOMOLOG"/>
    <property type="match status" value="1"/>
</dbReference>
<feature type="domain" description="Brix" evidence="3">
    <location>
        <begin position="38"/>
        <end position="378"/>
    </location>
</feature>
<keyword evidence="2" id="KW-0472">Membrane</keyword>
<dbReference type="Proteomes" id="UP000886653">
    <property type="component" value="Unassembled WGS sequence"/>
</dbReference>
<reference evidence="4" key="1">
    <citation type="submission" date="2013-11" db="EMBL/GenBank/DDBJ databases">
        <title>Genome sequence of the fusiform rust pathogen reveals effectors for host alternation and coevolution with pine.</title>
        <authorList>
            <consortium name="DOE Joint Genome Institute"/>
            <person name="Smith K."/>
            <person name="Pendleton A."/>
            <person name="Kubisiak T."/>
            <person name="Anderson C."/>
            <person name="Salamov A."/>
            <person name="Aerts A."/>
            <person name="Riley R."/>
            <person name="Clum A."/>
            <person name="Lindquist E."/>
            <person name="Ence D."/>
            <person name="Campbell M."/>
            <person name="Kronenberg Z."/>
            <person name="Feau N."/>
            <person name="Dhillon B."/>
            <person name="Hamelin R."/>
            <person name="Burleigh J."/>
            <person name="Smith J."/>
            <person name="Yandell M."/>
            <person name="Nelson C."/>
            <person name="Grigoriev I."/>
            <person name="Davis J."/>
        </authorList>
    </citation>
    <scope>NUCLEOTIDE SEQUENCE</scope>
    <source>
        <strain evidence="4">G11</strain>
    </source>
</reference>
<evidence type="ECO:0000313" key="5">
    <source>
        <dbReference type="Proteomes" id="UP000886653"/>
    </source>
</evidence>
<dbReference type="PROSITE" id="PS50833">
    <property type="entry name" value="BRIX"/>
    <property type="match status" value="1"/>
</dbReference>
<feature type="region of interest" description="Disordered" evidence="1">
    <location>
        <begin position="305"/>
        <end position="335"/>
    </location>
</feature>
<dbReference type="InterPro" id="IPR007109">
    <property type="entry name" value="Brix"/>
</dbReference>
<accession>A0A9P6NQ66</accession>
<evidence type="ECO:0000259" key="3">
    <source>
        <dbReference type="PROSITE" id="PS50833"/>
    </source>
</evidence>
<dbReference type="SMART" id="SM00879">
    <property type="entry name" value="Brix"/>
    <property type="match status" value="1"/>
</dbReference>
<dbReference type="AlphaFoldDB" id="A0A9P6NQ66"/>